<evidence type="ECO:0000259" key="2">
    <source>
        <dbReference type="PROSITE" id="PS50943"/>
    </source>
</evidence>
<evidence type="ECO:0000313" key="6">
    <source>
        <dbReference type="Proteomes" id="UP000235114"/>
    </source>
</evidence>
<keyword evidence="1" id="KW-0238">DNA-binding</keyword>
<feature type="domain" description="HTH cro/C1-type" evidence="2">
    <location>
        <begin position="7"/>
        <end position="61"/>
    </location>
</feature>
<dbReference type="Pfam" id="PF01381">
    <property type="entry name" value="HTH_3"/>
    <property type="match status" value="1"/>
</dbReference>
<sequence>MSIGHRIREYRKRRKLTQKELATKVNVSSQVVSNWERGYTSPGTEDIARLTKVLEVTADYLLGRESQVREHGYDNFTTREEENEIVELLNDPEFRIWREELKNSPEENRHEALRFLKWLNTKGKKS</sequence>
<dbReference type="SMART" id="SM00530">
    <property type="entry name" value="HTH_XRE"/>
    <property type="match status" value="1"/>
</dbReference>
<accession>A0A2N5GM45</accession>
<dbReference type="InterPro" id="IPR001387">
    <property type="entry name" value="Cro/C1-type_HTH"/>
</dbReference>
<evidence type="ECO:0000313" key="5">
    <source>
        <dbReference type="Proteomes" id="UP000234951"/>
    </source>
</evidence>
<organism evidence="3 5">
    <name type="scientific">Bacillus canaveralius</name>
    <dbReference type="NCBI Taxonomy" id="1403243"/>
    <lineage>
        <taxon>Bacteria</taxon>
        <taxon>Bacillati</taxon>
        <taxon>Bacillota</taxon>
        <taxon>Bacilli</taxon>
        <taxon>Bacillales</taxon>
        <taxon>Bacillaceae</taxon>
        <taxon>Bacillus</taxon>
    </lineage>
</organism>
<dbReference type="PANTHER" id="PTHR46558:SF11">
    <property type="entry name" value="HTH-TYPE TRANSCRIPTIONAL REGULATOR XRE"/>
    <property type="match status" value="1"/>
</dbReference>
<dbReference type="EMBL" id="PGVA01000024">
    <property type="protein sequence ID" value="PLR82901.1"/>
    <property type="molecule type" value="Genomic_DNA"/>
</dbReference>
<dbReference type="GO" id="GO:0003677">
    <property type="term" value="F:DNA binding"/>
    <property type="evidence" value="ECO:0007669"/>
    <property type="project" value="UniProtKB-KW"/>
</dbReference>
<evidence type="ECO:0000313" key="3">
    <source>
        <dbReference type="EMBL" id="PLR82901.1"/>
    </source>
</evidence>
<protein>
    <submittedName>
        <fullName evidence="3">Transcriptional regulator</fullName>
    </submittedName>
</protein>
<evidence type="ECO:0000256" key="1">
    <source>
        <dbReference type="ARBA" id="ARBA00023125"/>
    </source>
</evidence>
<dbReference type="InterPro" id="IPR010982">
    <property type="entry name" value="Lambda_DNA-bd_dom_sf"/>
</dbReference>
<dbReference type="Gene3D" id="1.10.260.40">
    <property type="entry name" value="lambda repressor-like DNA-binding domains"/>
    <property type="match status" value="1"/>
</dbReference>
<gene>
    <name evidence="3" type="ORF">CU635_10490</name>
    <name evidence="4" type="ORF">CVD25_10705</name>
</gene>
<comment type="caution">
    <text evidence="3">The sequence shown here is derived from an EMBL/GenBank/DDBJ whole genome shotgun (WGS) entry which is preliminary data.</text>
</comment>
<reference evidence="4 6" key="2">
    <citation type="submission" date="2017-12" db="EMBL/GenBank/DDBJ databases">
        <title>Comparative Functional Genomics of Dry Heat Resistant strains isolated from the Viking Spacecraft.</title>
        <authorList>
            <person name="Seuylemezian A."/>
            <person name="Cooper K."/>
            <person name="Vaishampayan P."/>
        </authorList>
    </citation>
    <scope>NUCLEOTIDE SEQUENCE [LARGE SCALE GENOMIC DNA]</scope>
    <source>
        <strain evidence="4 6">ATCC 29669</strain>
    </source>
</reference>
<dbReference type="CDD" id="cd00093">
    <property type="entry name" value="HTH_XRE"/>
    <property type="match status" value="1"/>
</dbReference>
<evidence type="ECO:0000313" key="4">
    <source>
        <dbReference type="EMBL" id="PLR97094.1"/>
    </source>
</evidence>
<dbReference type="SUPFAM" id="SSF47413">
    <property type="entry name" value="lambda repressor-like DNA-binding domains"/>
    <property type="match status" value="1"/>
</dbReference>
<dbReference type="PANTHER" id="PTHR46558">
    <property type="entry name" value="TRACRIPTIONAL REGULATORY PROTEIN-RELATED-RELATED"/>
    <property type="match status" value="1"/>
</dbReference>
<dbReference type="PROSITE" id="PS50943">
    <property type="entry name" value="HTH_CROC1"/>
    <property type="match status" value="1"/>
</dbReference>
<name>A0A2N5GM45_9BACI</name>
<dbReference type="Proteomes" id="UP000234951">
    <property type="component" value="Unassembled WGS sequence"/>
</dbReference>
<keyword evidence="6" id="KW-1185">Reference proteome</keyword>
<dbReference type="Proteomes" id="UP000235114">
    <property type="component" value="Unassembled WGS sequence"/>
</dbReference>
<proteinExistence type="predicted"/>
<dbReference type="OrthoDB" id="72638at2"/>
<reference evidence="3 5" key="1">
    <citation type="submission" date="2017-11" db="EMBL/GenBank/DDBJ databases">
        <title>Comparitive Functional Genomics of Dry Heat Resistant strains isolated from the Viking Spacecraft.</title>
        <authorList>
            <person name="Seuylemezian A."/>
            <person name="Cooper K."/>
            <person name="Vaishampayan P."/>
        </authorList>
    </citation>
    <scope>NUCLEOTIDE SEQUENCE [LARGE SCALE GENOMIC DNA]</scope>
    <source>
        <strain evidence="3 5">M4.6</strain>
    </source>
</reference>
<dbReference type="RefSeq" id="WP_101577317.1">
    <property type="nucleotide sequence ID" value="NZ_PGVA01000024.1"/>
</dbReference>
<dbReference type="AlphaFoldDB" id="A0A2N5GM45"/>
<dbReference type="EMBL" id="PGVD01000028">
    <property type="protein sequence ID" value="PLR97094.1"/>
    <property type="molecule type" value="Genomic_DNA"/>
</dbReference>